<dbReference type="GeneID" id="73338991"/>
<organism evidence="2 3">
    <name type="scientific">Colletotrichum lupini</name>
    <dbReference type="NCBI Taxonomy" id="145971"/>
    <lineage>
        <taxon>Eukaryota</taxon>
        <taxon>Fungi</taxon>
        <taxon>Dikarya</taxon>
        <taxon>Ascomycota</taxon>
        <taxon>Pezizomycotina</taxon>
        <taxon>Sordariomycetes</taxon>
        <taxon>Hypocreomycetidae</taxon>
        <taxon>Glomerellales</taxon>
        <taxon>Glomerellaceae</taxon>
        <taxon>Colletotrichum</taxon>
        <taxon>Colletotrichum acutatum species complex</taxon>
    </lineage>
</organism>
<dbReference type="RefSeq" id="XP_049141124.1">
    <property type="nucleotide sequence ID" value="XM_049283981.1"/>
</dbReference>
<reference evidence="2" key="1">
    <citation type="journal article" date="2021" name="Mol. Plant Microbe Interact.">
        <title>Complete Genome Sequence of the Plant-Pathogenic Fungus Colletotrichum lupini.</title>
        <authorList>
            <person name="Baroncelli R."/>
            <person name="Pensec F."/>
            <person name="Da Lio D."/>
            <person name="Boufleur T."/>
            <person name="Vicente I."/>
            <person name="Sarrocco S."/>
            <person name="Picot A."/>
            <person name="Baraldi E."/>
            <person name="Sukno S."/>
            <person name="Thon M."/>
            <person name="Le Floch G."/>
        </authorList>
    </citation>
    <scope>NUCLEOTIDE SEQUENCE</scope>
    <source>
        <strain evidence="2">IMI 504893</strain>
    </source>
</reference>
<dbReference type="AlphaFoldDB" id="A0A9Q8WE78"/>
<dbReference type="EMBL" id="CP019475">
    <property type="protein sequence ID" value="UQC79492.1"/>
    <property type="molecule type" value="Genomic_DNA"/>
</dbReference>
<accession>A0A9Q8WE78</accession>
<feature type="compositionally biased region" description="Basic residues" evidence="1">
    <location>
        <begin position="43"/>
        <end position="53"/>
    </location>
</feature>
<proteinExistence type="predicted"/>
<protein>
    <submittedName>
        <fullName evidence="2">Uncharacterized protein</fullName>
    </submittedName>
</protein>
<dbReference type="KEGG" id="clup:CLUP02_04972"/>
<keyword evidence="3" id="KW-1185">Reference proteome</keyword>
<evidence type="ECO:0000313" key="2">
    <source>
        <dbReference type="EMBL" id="UQC79492.1"/>
    </source>
</evidence>
<evidence type="ECO:0000313" key="3">
    <source>
        <dbReference type="Proteomes" id="UP000830671"/>
    </source>
</evidence>
<name>A0A9Q8WE78_9PEZI</name>
<gene>
    <name evidence="2" type="ORF">CLUP02_04972</name>
</gene>
<dbReference type="Proteomes" id="UP000830671">
    <property type="component" value="Chromosome 3"/>
</dbReference>
<sequence length="174" mass="19654">MLQVYPCLGCRCRCKGHLPVVTGSYLWLYNKEAGRRGREQDCRRRRRQKRAGRKERPCSRQSRQSRQRRKQQPEGRKEEEPLARTQEGGTEDRRQGVGHTCSIAPALHLPAPHSWHSHTAALQERWPVSRPPASAPTLLPAPGLVGSWSVVIMACCWMAGCRPPSNLTFLASPV</sequence>
<evidence type="ECO:0000256" key="1">
    <source>
        <dbReference type="SAM" id="MobiDB-lite"/>
    </source>
</evidence>
<feature type="compositionally biased region" description="Basic and acidic residues" evidence="1">
    <location>
        <begin position="71"/>
        <end position="82"/>
    </location>
</feature>
<feature type="region of interest" description="Disordered" evidence="1">
    <location>
        <begin position="37"/>
        <end position="97"/>
    </location>
</feature>